<dbReference type="EMBL" id="LAZR01021182">
    <property type="protein sequence ID" value="KKL86199.1"/>
    <property type="molecule type" value="Genomic_DNA"/>
</dbReference>
<proteinExistence type="predicted"/>
<comment type="caution">
    <text evidence="1">The sequence shown here is derived from an EMBL/GenBank/DDBJ whole genome shotgun (WGS) entry which is preliminary data.</text>
</comment>
<evidence type="ECO:0008006" key="2">
    <source>
        <dbReference type="Google" id="ProtNLM"/>
    </source>
</evidence>
<dbReference type="SUPFAM" id="SSF55729">
    <property type="entry name" value="Acyl-CoA N-acyltransferases (Nat)"/>
    <property type="match status" value="1"/>
</dbReference>
<dbReference type="InterPro" id="IPR016181">
    <property type="entry name" value="Acyl_CoA_acyltransferase"/>
</dbReference>
<reference evidence="1" key="1">
    <citation type="journal article" date="2015" name="Nature">
        <title>Complex archaea that bridge the gap between prokaryotes and eukaryotes.</title>
        <authorList>
            <person name="Spang A."/>
            <person name="Saw J.H."/>
            <person name="Jorgensen S.L."/>
            <person name="Zaremba-Niedzwiedzka K."/>
            <person name="Martijn J."/>
            <person name="Lind A.E."/>
            <person name="van Eijk R."/>
            <person name="Schleper C."/>
            <person name="Guy L."/>
            <person name="Ettema T.J."/>
        </authorList>
    </citation>
    <scope>NUCLEOTIDE SEQUENCE</scope>
</reference>
<dbReference type="Gene3D" id="3.40.630.30">
    <property type="match status" value="1"/>
</dbReference>
<sequence>MFVQSKEFLIELYDRLPWSVLSFTEPVIRNLKILLFFFSELRVHVLLLHVSSEENNGPWDVIYIGHKQQVQILMDLLGRDDYRIGKSSTLFFWQIIPYLNGPESRADLVIININRLLYRYIKPEHDFRIPDSVKSVLELSGSFDKVRRGFSDNIIRKINKYSSSDHNYKILHDEPSLKHFYHEMYVPYIKRRFTERAVIDSYYKTRRLLRTGFLLAVQTKRGLLSGAICRIRNDTFVFELVGIEKGDITLLKEGALDLLYYYSILEAIDKKCSRIDFGISRPFLNDGLVRYKRKWGTKIFRNQKQCREIAIRMGHSRNAAHTFFSDNYPILLDNNDLSGLVLTKNEDPLDSSQIRHFKKAYYDLGLKRLFVCPSGEVSEEAETYCNVYPQDTVRLISMTSGEWNKDNSPIGP</sequence>
<gene>
    <name evidence="1" type="ORF">LCGC14_1947120</name>
</gene>
<name>A0A0F9FIG7_9ZZZZ</name>
<protein>
    <recommendedName>
        <fullName evidence="2">BioF2-like acetyltransferase domain-containing protein</fullName>
    </recommendedName>
</protein>
<evidence type="ECO:0000313" key="1">
    <source>
        <dbReference type="EMBL" id="KKL86199.1"/>
    </source>
</evidence>
<organism evidence="1">
    <name type="scientific">marine sediment metagenome</name>
    <dbReference type="NCBI Taxonomy" id="412755"/>
    <lineage>
        <taxon>unclassified sequences</taxon>
        <taxon>metagenomes</taxon>
        <taxon>ecological metagenomes</taxon>
    </lineage>
</organism>
<dbReference type="AlphaFoldDB" id="A0A0F9FIG7"/>
<accession>A0A0F9FIG7</accession>